<evidence type="ECO:0000256" key="1">
    <source>
        <dbReference type="SAM" id="Phobius"/>
    </source>
</evidence>
<keyword evidence="1" id="KW-1133">Transmembrane helix</keyword>
<keyword evidence="1" id="KW-0472">Membrane</keyword>
<protein>
    <submittedName>
        <fullName evidence="2">Uncharacterized protein</fullName>
    </submittedName>
</protein>
<proteinExistence type="predicted"/>
<sequence length="212" mass="23911">MYIYHQYPLLVSSELKDFSYDLAGQPQPRRENTQNICRKLGERMKYFILLILLLSPFVFAGERGFYVVAIDLNGGFWDTRYYKNYLDSDSEPAPCWEKRAGNGIAVFARKKIPIEITVDMVKSVVAGNKESISKIKNILRSYQGPKVGSGFDGLYAIDYKPGFISVYGLGARSGRIVVVRRKIKPPVVGDTTDILENIFCKAAAPFDDKFSP</sequence>
<evidence type="ECO:0000313" key="2">
    <source>
        <dbReference type="EMBL" id="QWT50404.1"/>
    </source>
</evidence>
<dbReference type="AlphaFoldDB" id="A0A975XW15"/>
<gene>
    <name evidence="2" type="ORF">Azoinq_07415</name>
</gene>
<keyword evidence="1" id="KW-0812">Transmembrane</keyword>
<dbReference type="EMBL" id="CP064782">
    <property type="protein sequence ID" value="QWT50404.1"/>
    <property type="molecule type" value="Genomic_DNA"/>
</dbReference>
<name>A0A975XW15_9RHOO</name>
<keyword evidence="3" id="KW-1185">Reference proteome</keyword>
<evidence type="ECO:0000313" key="3">
    <source>
        <dbReference type="Proteomes" id="UP000683428"/>
    </source>
</evidence>
<reference evidence="2" key="1">
    <citation type="submission" date="2020-11" db="EMBL/GenBank/DDBJ databases">
        <title>Azospira inquinata sp. nov.</title>
        <authorList>
            <person name="Moe W.M."/>
            <person name="Mikes M.C."/>
        </authorList>
    </citation>
    <scope>NUCLEOTIDE SEQUENCE</scope>
    <source>
        <strain evidence="2">Azo-3</strain>
    </source>
</reference>
<organism evidence="2 3">
    <name type="scientific">Azospira inquinata</name>
    <dbReference type="NCBI Taxonomy" id="2785627"/>
    <lineage>
        <taxon>Bacteria</taxon>
        <taxon>Pseudomonadati</taxon>
        <taxon>Pseudomonadota</taxon>
        <taxon>Betaproteobacteria</taxon>
        <taxon>Rhodocyclales</taxon>
        <taxon>Rhodocyclaceae</taxon>
        <taxon>Azospira</taxon>
    </lineage>
</organism>
<feature type="transmembrane region" description="Helical" evidence="1">
    <location>
        <begin position="46"/>
        <end position="66"/>
    </location>
</feature>
<dbReference type="Proteomes" id="UP000683428">
    <property type="component" value="Chromosome"/>
</dbReference>
<dbReference type="KEGG" id="aiq:Azoinq_07415"/>
<dbReference type="RefSeq" id="WP_216130439.1">
    <property type="nucleotide sequence ID" value="NZ_CP064782.1"/>
</dbReference>
<accession>A0A975XW15</accession>